<evidence type="ECO:0000256" key="7">
    <source>
        <dbReference type="SAM" id="Phobius"/>
    </source>
</evidence>
<dbReference type="InterPro" id="IPR000719">
    <property type="entry name" value="Prot_kinase_dom"/>
</dbReference>
<name>A0A7C3Z340_9BACT</name>
<dbReference type="Gene3D" id="1.10.510.10">
    <property type="entry name" value="Transferase(Phosphotransferase) domain 1"/>
    <property type="match status" value="1"/>
</dbReference>
<evidence type="ECO:0008006" key="11">
    <source>
        <dbReference type="Google" id="ProtNLM"/>
    </source>
</evidence>
<evidence type="ECO:0000313" key="10">
    <source>
        <dbReference type="EMBL" id="HGF34268.1"/>
    </source>
</evidence>
<feature type="domain" description="Protein kinase" evidence="8">
    <location>
        <begin position="36"/>
        <end position="291"/>
    </location>
</feature>
<dbReference type="InterPro" id="IPR036680">
    <property type="entry name" value="SPOR-like_sf"/>
</dbReference>
<evidence type="ECO:0000256" key="1">
    <source>
        <dbReference type="ARBA" id="ARBA00022527"/>
    </source>
</evidence>
<dbReference type="PANTHER" id="PTHR24350">
    <property type="entry name" value="SERINE/THREONINE-PROTEIN KINASE IAL-RELATED"/>
    <property type="match status" value="1"/>
</dbReference>
<feature type="transmembrane region" description="Helical" evidence="7">
    <location>
        <begin position="353"/>
        <end position="375"/>
    </location>
</feature>
<protein>
    <recommendedName>
        <fullName evidence="11">Protein kinase domain-containing protein</fullName>
    </recommendedName>
</protein>
<evidence type="ECO:0000256" key="2">
    <source>
        <dbReference type="ARBA" id="ARBA00022679"/>
    </source>
</evidence>
<evidence type="ECO:0000259" key="9">
    <source>
        <dbReference type="PROSITE" id="PS51724"/>
    </source>
</evidence>
<evidence type="ECO:0000256" key="5">
    <source>
        <dbReference type="ARBA" id="ARBA00022840"/>
    </source>
</evidence>
<dbReference type="SUPFAM" id="SSF56112">
    <property type="entry name" value="Protein kinase-like (PK-like)"/>
    <property type="match status" value="1"/>
</dbReference>
<keyword evidence="2" id="KW-0808">Transferase</keyword>
<evidence type="ECO:0000256" key="3">
    <source>
        <dbReference type="ARBA" id="ARBA00022741"/>
    </source>
</evidence>
<dbReference type="GO" id="GO:0005524">
    <property type="term" value="F:ATP binding"/>
    <property type="evidence" value="ECO:0007669"/>
    <property type="project" value="UniProtKB-KW"/>
</dbReference>
<evidence type="ECO:0000256" key="6">
    <source>
        <dbReference type="SAM" id="MobiDB-lite"/>
    </source>
</evidence>
<feature type="region of interest" description="Disordered" evidence="6">
    <location>
        <begin position="383"/>
        <end position="451"/>
    </location>
</feature>
<dbReference type="Gene3D" id="3.30.200.20">
    <property type="entry name" value="Phosphorylase Kinase, domain 1"/>
    <property type="match status" value="1"/>
</dbReference>
<keyword evidence="7" id="KW-1133">Transmembrane helix</keyword>
<dbReference type="GO" id="GO:0042834">
    <property type="term" value="F:peptidoglycan binding"/>
    <property type="evidence" value="ECO:0007669"/>
    <property type="project" value="InterPro"/>
</dbReference>
<dbReference type="Pfam" id="PF05036">
    <property type="entry name" value="SPOR"/>
    <property type="match status" value="1"/>
</dbReference>
<accession>A0A7C3Z340</accession>
<dbReference type="Gene3D" id="3.30.70.1070">
    <property type="entry name" value="Sporulation related repeat"/>
    <property type="match status" value="1"/>
</dbReference>
<feature type="compositionally biased region" description="Low complexity" evidence="6">
    <location>
        <begin position="383"/>
        <end position="402"/>
    </location>
</feature>
<dbReference type="Pfam" id="PF00069">
    <property type="entry name" value="Pkinase"/>
    <property type="match status" value="1"/>
</dbReference>
<evidence type="ECO:0000256" key="4">
    <source>
        <dbReference type="ARBA" id="ARBA00022777"/>
    </source>
</evidence>
<keyword evidence="1" id="KW-0723">Serine/threonine-protein kinase</keyword>
<comment type="caution">
    <text evidence="10">The sequence shown here is derived from an EMBL/GenBank/DDBJ whole genome shotgun (WGS) entry which is preliminary data.</text>
</comment>
<dbReference type="InterPro" id="IPR030616">
    <property type="entry name" value="Aur-like"/>
</dbReference>
<evidence type="ECO:0000259" key="8">
    <source>
        <dbReference type="PROSITE" id="PS50011"/>
    </source>
</evidence>
<keyword evidence="5" id="KW-0067">ATP-binding</keyword>
<dbReference type="PROSITE" id="PS51724">
    <property type="entry name" value="SPOR"/>
    <property type="match status" value="1"/>
</dbReference>
<organism evidence="10">
    <name type="scientific">Desulfobacca acetoxidans</name>
    <dbReference type="NCBI Taxonomy" id="60893"/>
    <lineage>
        <taxon>Bacteria</taxon>
        <taxon>Pseudomonadati</taxon>
        <taxon>Thermodesulfobacteriota</taxon>
        <taxon>Desulfobaccia</taxon>
        <taxon>Desulfobaccales</taxon>
        <taxon>Desulfobaccaceae</taxon>
        <taxon>Desulfobacca</taxon>
    </lineage>
</organism>
<keyword evidence="7" id="KW-0472">Membrane</keyword>
<dbReference type="InterPro" id="IPR007730">
    <property type="entry name" value="SPOR-like_dom"/>
</dbReference>
<gene>
    <name evidence="10" type="ORF">ENW96_07760</name>
</gene>
<keyword evidence="7" id="KW-0812">Transmembrane</keyword>
<sequence length="542" mass="59261">MVKSGCGQRFFQGRGLTMNQNIPDSLKAGDVVARRYVILRHLRDEPCGGVWLAQDRALGVDVALKFLSRRSFQFDAAREALRGEGALALKLRHPHILQVIHFEEREEGVFLVQEPVHGESLLGHLNRLERFRLPYALGLLEQLAGALAWAHQHHEVHHSLDPSNIILEDNTVKLANFICALPEEEEPRVTRLELRAYVAPEVIQGEPVTPAANVFSLGVLGFRLSAGSLPYPLTFDEPVPYRLENIPVDLEEIPLPLQNLLLQCLAPDPRDRFEDAQAFLAALEQRRESWRTPAYGRWIGWTPERREQAAGVLESASRFCRQFWAGSKGMVGKLTENFPSLAEAGKSGLARRLLIGLAGGLLVLILLVWGGRALFQRLAAPQPSAKPAPAASQPAPLAAPAPGEMKLPQVGGPPLQSGPATAPAAPGSEVHSRPATPAPPKETKVQPPAPGKEHYQLRVATFNTYDQALALKKKMQARNISAKVYKGTAGQKTYYVVKAGPFAGRKQAEEVAGRLKSENLAPAAQPVKIKAETSKTSPSRPN</sequence>
<dbReference type="SUPFAM" id="SSF110997">
    <property type="entry name" value="Sporulation related repeat"/>
    <property type="match status" value="1"/>
</dbReference>
<dbReference type="GO" id="GO:0004674">
    <property type="term" value="F:protein serine/threonine kinase activity"/>
    <property type="evidence" value="ECO:0007669"/>
    <property type="project" value="UniProtKB-KW"/>
</dbReference>
<keyword evidence="3" id="KW-0547">Nucleotide-binding</keyword>
<feature type="region of interest" description="Disordered" evidence="6">
    <location>
        <begin position="517"/>
        <end position="542"/>
    </location>
</feature>
<dbReference type="PROSITE" id="PS50011">
    <property type="entry name" value="PROTEIN_KINASE_DOM"/>
    <property type="match status" value="1"/>
</dbReference>
<proteinExistence type="predicted"/>
<dbReference type="CDD" id="cd14014">
    <property type="entry name" value="STKc_PknB_like"/>
    <property type="match status" value="1"/>
</dbReference>
<feature type="domain" description="SPOR" evidence="9">
    <location>
        <begin position="449"/>
        <end position="529"/>
    </location>
</feature>
<dbReference type="InterPro" id="IPR011009">
    <property type="entry name" value="Kinase-like_dom_sf"/>
</dbReference>
<dbReference type="AlphaFoldDB" id="A0A7C3Z340"/>
<keyword evidence="4" id="KW-0418">Kinase</keyword>
<reference evidence="10" key="1">
    <citation type="journal article" date="2020" name="mSystems">
        <title>Genome- and Community-Level Interaction Insights into Carbon Utilization and Element Cycling Functions of Hydrothermarchaeota in Hydrothermal Sediment.</title>
        <authorList>
            <person name="Zhou Z."/>
            <person name="Liu Y."/>
            <person name="Xu W."/>
            <person name="Pan J."/>
            <person name="Luo Z.H."/>
            <person name="Li M."/>
        </authorList>
    </citation>
    <scope>NUCLEOTIDE SEQUENCE [LARGE SCALE GENOMIC DNA]</scope>
    <source>
        <strain evidence="10">SpSt-897</strain>
    </source>
</reference>
<dbReference type="EMBL" id="DTMF01000193">
    <property type="protein sequence ID" value="HGF34268.1"/>
    <property type="molecule type" value="Genomic_DNA"/>
</dbReference>